<feature type="transmembrane region" description="Helical" evidence="1">
    <location>
        <begin position="30"/>
        <end position="54"/>
    </location>
</feature>
<gene>
    <name evidence="2" type="ORF">PHLCEN_2v6972</name>
</gene>
<comment type="caution">
    <text evidence="2">The sequence shown here is derived from an EMBL/GenBank/DDBJ whole genome shotgun (WGS) entry which is preliminary data.</text>
</comment>
<organism evidence="2 3">
    <name type="scientific">Hermanssonia centrifuga</name>
    <dbReference type="NCBI Taxonomy" id="98765"/>
    <lineage>
        <taxon>Eukaryota</taxon>
        <taxon>Fungi</taxon>
        <taxon>Dikarya</taxon>
        <taxon>Basidiomycota</taxon>
        <taxon>Agaricomycotina</taxon>
        <taxon>Agaricomycetes</taxon>
        <taxon>Polyporales</taxon>
        <taxon>Meruliaceae</taxon>
        <taxon>Hermanssonia</taxon>
    </lineage>
</organism>
<dbReference type="Proteomes" id="UP000186601">
    <property type="component" value="Unassembled WGS sequence"/>
</dbReference>
<dbReference type="AlphaFoldDB" id="A0A2R6NXU5"/>
<accession>A0A2R6NXU5</accession>
<evidence type="ECO:0000313" key="3">
    <source>
        <dbReference type="Proteomes" id="UP000186601"/>
    </source>
</evidence>
<keyword evidence="3" id="KW-1185">Reference proteome</keyword>
<protein>
    <submittedName>
        <fullName evidence="2">Uncharacterized protein</fullName>
    </submittedName>
</protein>
<name>A0A2R6NXU5_9APHY</name>
<dbReference type="EMBL" id="MLYV02000692">
    <property type="protein sequence ID" value="PSR79561.1"/>
    <property type="molecule type" value="Genomic_DNA"/>
</dbReference>
<evidence type="ECO:0000256" key="1">
    <source>
        <dbReference type="SAM" id="Phobius"/>
    </source>
</evidence>
<keyword evidence="1" id="KW-0812">Transmembrane</keyword>
<keyword evidence="1" id="KW-0472">Membrane</keyword>
<proteinExistence type="predicted"/>
<sequence>MDGYNDTFPPTFLEGGLRRPWFMSPRSQLVFVHALFDVTMIVPTTVTVVVGVALRAHTGLRRYTSTQHLVESEFDNDGAGEDGE</sequence>
<keyword evidence="1" id="KW-1133">Transmembrane helix</keyword>
<evidence type="ECO:0000313" key="2">
    <source>
        <dbReference type="EMBL" id="PSR79561.1"/>
    </source>
</evidence>
<reference evidence="2 3" key="1">
    <citation type="submission" date="2018-02" db="EMBL/GenBank/DDBJ databases">
        <title>Genome sequence of the basidiomycete white-rot fungus Phlebia centrifuga.</title>
        <authorList>
            <person name="Granchi Z."/>
            <person name="Peng M."/>
            <person name="de Vries R.P."/>
            <person name="Hilden K."/>
            <person name="Makela M.R."/>
            <person name="Grigoriev I."/>
            <person name="Riley R."/>
        </authorList>
    </citation>
    <scope>NUCLEOTIDE SEQUENCE [LARGE SCALE GENOMIC DNA]</scope>
    <source>
        <strain evidence="2 3">FBCC195</strain>
    </source>
</reference>